<name>A0A8J4E3N4_9ACTN</name>
<dbReference type="SUPFAM" id="SSF53474">
    <property type="entry name" value="alpha/beta-Hydrolases"/>
    <property type="match status" value="1"/>
</dbReference>
<dbReference type="Gene3D" id="3.40.50.1820">
    <property type="entry name" value="alpha/beta hydrolase"/>
    <property type="match status" value="1"/>
</dbReference>
<dbReference type="InterPro" id="IPR029058">
    <property type="entry name" value="AB_hydrolase_fold"/>
</dbReference>
<reference evidence="2" key="1">
    <citation type="submission" date="2021-01" db="EMBL/GenBank/DDBJ databases">
        <title>Whole genome shotgun sequence of Virgisporangium aurantiacum NBRC 16421.</title>
        <authorList>
            <person name="Komaki H."/>
            <person name="Tamura T."/>
        </authorList>
    </citation>
    <scope>NUCLEOTIDE SEQUENCE</scope>
    <source>
        <strain evidence="2">NBRC 16421</strain>
    </source>
</reference>
<dbReference type="Proteomes" id="UP000612585">
    <property type="component" value="Unassembled WGS sequence"/>
</dbReference>
<evidence type="ECO:0000259" key="1">
    <source>
        <dbReference type="Pfam" id="PF12697"/>
    </source>
</evidence>
<organism evidence="2 3">
    <name type="scientific">Virgisporangium aurantiacum</name>
    <dbReference type="NCBI Taxonomy" id="175570"/>
    <lineage>
        <taxon>Bacteria</taxon>
        <taxon>Bacillati</taxon>
        <taxon>Actinomycetota</taxon>
        <taxon>Actinomycetes</taxon>
        <taxon>Micromonosporales</taxon>
        <taxon>Micromonosporaceae</taxon>
        <taxon>Virgisporangium</taxon>
    </lineage>
</organism>
<sequence length="366" mass="38541">MSKITRLLVSAVLATIFGIVVVPAAARAEDPGWATCSQQSVPVFLSASNPTKYVVEGRLCLRSDNASRNQTIQLMVAGITYDQNLFNSSQSPNTNSHVFASTSRGYSTFAIDRLGTGLSQKPAPELLTVQSHAYVVGQIVQALRAGTIGGRAFPVVVGVGHSFGAAILQYLAGTSTVSGTIPNYLVLGSFLMTTYAPTVTLFANSLYAATSDPKFAGSGLPAGYITTIPGTRDDLFLYTPGVETAMPAYEESVKSLATLTERTSIGAARTPAVTLAIKVPVIIVVGQYDALFCHEPSGLTCADATKVKAREAANFGPKACLSTYVVIDAGHAYGLHIKGRDAYNATNTWVDQYTFSGTKDVNGCVI</sequence>
<dbReference type="Pfam" id="PF12697">
    <property type="entry name" value="Abhydrolase_6"/>
    <property type="match status" value="1"/>
</dbReference>
<keyword evidence="2" id="KW-0378">Hydrolase</keyword>
<keyword evidence="3" id="KW-1185">Reference proteome</keyword>
<evidence type="ECO:0000313" key="2">
    <source>
        <dbReference type="EMBL" id="GIJ60234.1"/>
    </source>
</evidence>
<gene>
    <name evidence="2" type="ORF">Vau01_077500</name>
</gene>
<proteinExistence type="predicted"/>
<dbReference type="AlphaFoldDB" id="A0A8J4E3N4"/>
<feature type="domain" description="AB hydrolase-1" evidence="1">
    <location>
        <begin position="97"/>
        <end position="335"/>
    </location>
</feature>
<dbReference type="InterPro" id="IPR000073">
    <property type="entry name" value="AB_hydrolase_1"/>
</dbReference>
<evidence type="ECO:0000313" key="3">
    <source>
        <dbReference type="Proteomes" id="UP000612585"/>
    </source>
</evidence>
<protein>
    <submittedName>
        <fullName evidence="2">Alpha/beta hydrolase</fullName>
    </submittedName>
</protein>
<accession>A0A8J4E3N4</accession>
<dbReference type="EMBL" id="BOPG01000050">
    <property type="protein sequence ID" value="GIJ60234.1"/>
    <property type="molecule type" value="Genomic_DNA"/>
</dbReference>
<comment type="caution">
    <text evidence="2">The sequence shown here is derived from an EMBL/GenBank/DDBJ whole genome shotgun (WGS) entry which is preliminary data.</text>
</comment>
<dbReference type="GO" id="GO:0016787">
    <property type="term" value="F:hydrolase activity"/>
    <property type="evidence" value="ECO:0007669"/>
    <property type="project" value="UniProtKB-KW"/>
</dbReference>